<gene>
    <name evidence="2" type="ORF">FNJ87_20130</name>
</gene>
<feature type="chain" id="PRO_5045597663" evidence="1">
    <location>
        <begin position="19"/>
        <end position="58"/>
    </location>
</feature>
<feature type="non-terminal residue" evidence="2">
    <location>
        <position position="58"/>
    </location>
</feature>
<name>A0ABS0ABH0_9FLAO</name>
<dbReference type="EMBL" id="JADKYU010001271">
    <property type="protein sequence ID" value="MBF4986516.1"/>
    <property type="molecule type" value="Genomic_DNA"/>
</dbReference>
<dbReference type="Proteomes" id="UP001194729">
    <property type="component" value="Unassembled WGS sequence"/>
</dbReference>
<evidence type="ECO:0000313" key="3">
    <source>
        <dbReference type="Proteomes" id="UP001194729"/>
    </source>
</evidence>
<feature type="signal peptide" evidence="1">
    <location>
        <begin position="1"/>
        <end position="18"/>
    </location>
</feature>
<comment type="caution">
    <text evidence="2">The sequence shown here is derived from an EMBL/GenBank/DDBJ whole genome shotgun (WGS) entry which is preliminary data.</text>
</comment>
<evidence type="ECO:0000256" key="1">
    <source>
        <dbReference type="SAM" id="SignalP"/>
    </source>
</evidence>
<reference evidence="2 3" key="1">
    <citation type="submission" date="2020-11" db="EMBL/GenBank/DDBJ databases">
        <title>P. mediterranea TC4 genome.</title>
        <authorList>
            <person name="Molmeret M."/>
        </authorList>
    </citation>
    <scope>NUCLEOTIDE SEQUENCE [LARGE SCALE GENOMIC DNA]</scope>
    <source>
        <strain evidence="2 3">TC4</strain>
    </source>
</reference>
<organism evidence="2 3">
    <name type="scientific">Nonlabens mediterrranea</name>
    <dbReference type="NCBI Taxonomy" id="1419947"/>
    <lineage>
        <taxon>Bacteria</taxon>
        <taxon>Pseudomonadati</taxon>
        <taxon>Bacteroidota</taxon>
        <taxon>Flavobacteriia</taxon>
        <taxon>Flavobacteriales</taxon>
        <taxon>Flavobacteriaceae</taxon>
        <taxon>Nonlabens</taxon>
    </lineage>
</organism>
<accession>A0ABS0ABH0</accession>
<keyword evidence="1" id="KW-0732">Signal</keyword>
<keyword evidence="3" id="KW-1185">Reference proteome</keyword>
<evidence type="ECO:0000313" key="2">
    <source>
        <dbReference type="EMBL" id="MBF4986516.1"/>
    </source>
</evidence>
<proteinExistence type="predicted"/>
<sequence>MRKLIFLWIVLWSAFAKAQSLQDLIPKIEERPREITDTLNRDYDNRSLDVKDLGNDLR</sequence>
<protein>
    <submittedName>
        <fullName evidence="2">Uncharacterized protein</fullName>
    </submittedName>
</protein>